<comment type="caution">
    <text evidence="2">The sequence shown here is derived from an EMBL/GenBank/DDBJ whole genome shotgun (WGS) entry which is preliminary data.</text>
</comment>
<organism evidence="2 3">
    <name type="scientific">Sesamum angolense</name>
    <dbReference type="NCBI Taxonomy" id="2727404"/>
    <lineage>
        <taxon>Eukaryota</taxon>
        <taxon>Viridiplantae</taxon>
        <taxon>Streptophyta</taxon>
        <taxon>Embryophyta</taxon>
        <taxon>Tracheophyta</taxon>
        <taxon>Spermatophyta</taxon>
        <taxon>Magnoliopsida</taxon>
        <taxon>eudicotyledons</taxon>
        <taxon>Gunneridae</taxon>
        <taxon>Pentapetalae</taxon>
        <taxon>asterids</taxon>
        <taxon>lamiids</taxon>
        <taxon>Lamiales</taxon>
        <taxon>Pedaliaceae</taxon>
        <taxon>Sesamum</taxon>
    </lineage>
</organism>
<sequence length="271" mass="30741">MSFDSRSVQFMGDSIGEGEDAFEATSRGWGPNPPARESGRRWSLCQAARWLLNRSSRKEEEDNEWGEGSSQGEGGLRPGESKVPPATRGSRPSESDWVPYSLGWDEVNQLVEEFAIPSDFTVSVPTPDNHPSLPLANNMSFFSFQLRAGLRFPLPSFYSEVSRLFHIPSNQLVPNSFRILFDFSMNFQFNCVILTTTIFSQCFQLKRTEPSVLHFTPRLGVSFLPAPTPRKRWKGSFFFVLPPRPWTVPDRWIDDALLALPFSLDDRSPNL</sequence>
<dbReference type="EMBL" id="JACGWL010000015">
    <property type="protein sequence ID" value="KAK4386143.1"/>
    <property type="molecule type" value="Genomic_DNA"/>
</dbReference>
<dbReference type="AlphaFoldDB" id="A0AAE1W3S8"/>
<evidence type="ECO:0000313" key="2">
    <source>
        <dbReference type="EMBL" id="KAK4386143.1"/>
    </source>
</evidence>
<proteinExistence type="predicted"/>
<name>A0AAE1W3S8_9LAMI</name>
<feature type="region of interest" description="Disordered" evidence="1">
    <location>
        <begin position="53"/>
        <end position="95"/>
    </location>
</feature>
<evidence type="ECO:0000256" key="1">
    <source>
        <dbReference type="SAM" id="MobiDB-lite"/>
    </source>
</evidence>
<protein>
    <submittedName>
        <fullName evidence="2">Uncharacterized protein</fullName>
    </submittedName>
</protein>
<reference evidence="2" key="1">
    <citation type="submission" date="2020-06" db="EMBL/GenBank/DDBJ databases">
        <authorList>
            <person name="Li T."/>
            <person name="Hu X."/>
            <person name="Zhang T."/>
            <person name="Song X."/>
            <person name="Zhang H."/>
            <person name="Dai N."/>
            <person name="Sheng W."/>
            <person name="Hou X."/>
            <person name="Wei L."/>
        </authorList>
    </citation>
    <scope>NUCLEOTIDE SEQUENCE</scope>
    <source>
        <strain evidence="2">K16</strain>
        <tissue evidence="2">Leaf</tissue>
    </source>
</reference>
<keyword evidence="3" id="KW-1185">Reference proteome</keyword>
<dbReference type="Proteomes" id="UP001289374">
    <property type="component" value="Unassembled WGS sequence"/>
</dbReference>
<reference evidence="2" key="2">
    <citation type="journal article" date="2024" name="Plant">
        <title>Genomic evolution and insights into agronomic trait innovations of Sesamum species.</title>
        <authorList>
            <person name="Miao H."/>
            <person name="Wang L."/>
            <person name="Qu L."/>
            <person name="Liu H."/>
            <person name="Sun Y."/>
            <person name="Le M."/>
            <person name="Wang Q."/>
            <person name="Wei S."/>
            <person name="Zheng Y."/>
            <person name="Lin W."/>
            <person name="Duan Y."/>
            <person name="Cao H."/>
            <person name="Xiong S."/>
            <person name="Wang X."/>
            <person name="Wei L."/>
            <person name="Li C."/>
            <person name="Ma Q."/>
            <person name="Ju M."/>
            <person name="Zhao R."/>
            <person name="Li G."/>
            <person name="Mu C."/>
            <person name="Tian Q."/>
            <person name="Mei H."/>
            <person name="Zhang T."/>
            <person name="Gao T."/>
            <person name="Zhang H."/>
        </authorList>
    </citation>
    <scope>NUCLEOTIDE SEQUENCE</scope>
    <source>
        <strain evidence="2">K16</strain>
    </source>
</reference>
<accession>A0AAE1W3S8</accession>
<feature type="region of interest" description="Disordered" evidence="1">
    <location>
        <begin position="1"/>
        <end position="41"/>
    </location>
</feature>
<evidence type="ECO:0000313" key="3">
    <source>
        <dbReference type="Proteomes" id="UP001289374"/>
    </source>
</evidence>
<gene>
    <name evidence="2" type="ORF">Sango_2484900</name>
</gene>